<protein>
    <recommendedName>
        <fullName evidence="5">Ribonuclease VapC</fullName>
        <shortName evidence="5">RNase VapC</shortName>
        <ecNumber evidence="5">3.1.-.-</ecNumber>
    </recommendedName>
    <alternativeName>
        <fullName evidence="5">Toxin VapC</fullName>
    </alternativeName>
</protein>
<evidence type="ECO:0000256" key="1">
    <source>
        <dbReference type="ARBA" id="ARBA00022649"/>
    </source>
</evidence>
<evidence type="ECO:0000256" key="4">
    <source>
        <dbReference type="ARBA" id="ARBA00022801"/>
    </source>
</evidence>
<accession>A0A1W1VIZ5</accession>
<evidence type="ECO:0000313" key="7">
    <source>
        <dbReference type="EMBL" id="SMB93200.1"/>
    </source>
</evidence>
<dbReference type="EMBL" id="LT838272">
    <property type="protein sequence ID" value="SMB93200.1"/>
    <property type="molecule type" value="Genomic_DNA"/>
</dbReference>
<organism evidence="7 8">
    <name type="scientific">Thermanaeromonas toyohensis ToBE</name>
    <dbReference type="NCBI Taxonomy" id="698762"/>
    <lineage>
        <taxon>Bacteria</taxon>
        <taxon>Bacillati</taxon>
        <taxon>Bacillota</taxon>
        <taxon>Clostridia</taxon>
        <taxon>Neomoorellales</taxon>
        <taxon>Neomoorellaceae</taxon>
        <taxon>Thermanaeromonas</taxon>
    </lineage>
</organism>
<reference evidence="7 8" key="1">
    <citation type="submission" date="2017-04" db="EMBL/GenBank/DDBJ databases">
        <authorList>
            <person name="Afonso C.L."/>
            <person name="Miller P.J."/>
            <person name="Scott M.A."/>
            <person name="Spackman E."/>
            <person name="Goraichik I."/>
            <person name="Dimitrov K.M."/>
            <person name="Suarez D.L."/>
            <person name="Swayne D.E."/>
        </authorList>
    </citation>
    <scope>NUCLEOTIDE SEQUENCE [LARGE SCALE GENOMIC DNA]</scope>
    <source>
        <strain evidence="7 8">ToBE</strain>
    </source>
</reference>
<dbReference type="GO" id="GO:0000287">
    <property type="term" value="F:magnesium ion binding"/>
    <property type="evidence" value="ECO:0007669"/>
    <property type="project" value="UniProtKB-UniRule"/>
</dbReference>
<dbReference type="SUPFAM" id="SSF88723">
    <property type="entry name" value="PIN domain-like"/>
    <property type="match status" value="1"/>
</dbReference>
<dbReference type="Gene3D" id="3.40.50.1010">
    <property type="entry name" value="5'-nuclease"/>
    <property type="match status" value="1"/>
</dbReference>
<evidence type="ECO:0000256" key="5">
    <source>
        <dbReference type="HAMAP-Rule" id="MF_00265"/>
    </source>
</evidence>
<dbReference type="STRING" id="698762.SAMN00808754_0813"/>
<keyword evidence="8" id="KW-1185">Reference proteome</keyword>
<dbReference type="InterPro" id="IPR002716">
    <property type="entry name" value="PIN_dom"/>
</dbReference>
<keyword evidence="5" id="KW-0800">Toxin</keyword>
<comment type="function">
    <text evidence="5">Toxic component of a toxin-antitoxin (TA) system. An RNase.</text>
</comment>
<dbReference type="CDD" id="cd18689">
    <property type="entry name" value="PIN_VapC-like"/>
    <property type="match status" value="1"/>
</dbReference>
<sequence>MRHKKFVLDSYAILALVEDEPGAQVVADILSDEDTELYLSVVNLGEVYYIISRKQGERAAEEVVRAIMEEETVAIVEVSWPRAREAARIKAKGGLSYADAFVLGLAVELKAPVVTGDPEIKAIAESLGAKIVWVGG</sequence>
<dbReference type="GO" id="GO:0016787">
    <property type="term" value="F:hydrolase activity"/>
    <property type="evidence" value="ECO:0007669"/>
    <property type="project" value="UniProtKB-KW"/>
</dbReference>
<dbReference type="InterPro" id="IPR029060">
    <property type="entry name" value="PIN-like_dom_sf"/>
</dbReference>
<evidence type="ECO:0000259" key="6">
    <source>
        <dbReference type="Pfam" id="PF01850"/>
    </source>
</evidence>
<keyword evidence="5" id="KW-0460">Magnesium</keyword>
<dbReference type="GO" id="GO:0090729">
    <property type="term" value="F:toxin activity"/>
    <property type="evidence" value="ECO:0007669"/>
    <property type="project" value="UniProtKB-KW"/>
</dbReference>
<keyword evidence="1 5" id="KW-1277">Toxin-antitoxin system</keyword>
<comment type="similarity">
    <text evidence="5">Belongs to the PINc/VapC protein family.</text>
</comment>
<dbReference type="Pfam" id="PF01850">
    <property type="entry name" value="PIN"/>
    <property type="match status" value="1"/>
</dbReference>
<dbReference type="Proteomes" id="UP000192569">
    <property type="component" value="Chromosome I"/>
</dbReference>
<dbReference type="OrthoDB" id="1806785at2"/>
<keyword evidence="3 5" id="KW-0479">Metal-binding</keyword>
<comment type="cofactor">
    <cofactor evidence="5">
        <name>Mg(2+)</name>
        <dbReference type="ChEBI" id="CHEBI:18420"/>
    </cofactor>
</comment>
<feature type="binding site" evidence="5">
    <location>
        <position position="9"/>
    </location>
    <ligand>
        <name>Mg(2+)</name>
        <dbReference type="ChEBI" id="CHEBI:18420"/>
    </ligand>
</feature>
<dbReference type="HAMAP" id="MF_00265">
    <property type="entry name" value="VapC_Nob1"/>
    <property type="match status" value="1"/>
</dbReference>
<evidence type="ECO:0000256" key="3">
    <source>
        <dbReference type="ARBA" id="ARBA00022723"/>
    </source>
</evidence>
<gene>
    <name evidence="5" type="primary">vapC</name>
    <name evidence="7" type="ORF">SAMN00808754_0813</name>
</gene>
<dbReference type="InterPro" id="IPR022907">
    <property type="entry name" value="VapC_family"/>
</dbReference>
<proteinExistence type="inferred from homology"/>
<feature type="domain" description="PIN" evidence="6">
    <location>
        <begin position="7"/>
        <end position="125"/>
    </location>
</feature>
<keyword evidence="4 5" id="KW-0378">Hydrolase</keyword>
<evidence type="ECO:0000256" key="2">
    <source>
        <dbReference type="ARBA" id="ARBA00022722"/>
    </source>
</evidence>
<evidence type="ECO:0000313" key="8">
    <source>
        <dbReference type="Proteomes" id="UP000192569"/>
    </source>
</evidence>
<name>A0A1W1VIZ5_9FIRM</name>
<dbReference type="AlphaFoldDB" id="A0A1W1VIZ5"/>
<keyword evidence="2 5" id="KW-0540">Nuclease</keyword>
<dbReference type="RefSeq" id="WP_084664278.1">
    <property type="nucleotide sequence ID" value="NZ_LT838272.1"/>
</dbReference>
<dbReference type="GO" id="GO:0004540">
    <property type="term" value="F:RNA nuclease activity"/>
    <property type="evidence" value="ECO:0007669"/>
    <property type="project" value="InterPro"/>
</dbReference>
<dbReference type="EC" id="3.1.-.-" evidence="5"/>
<feature type="binding site" evidence="5">
    <location>
        <position position="99"/>
    </location>
    <ligand>
        <name>Mg(2+)</name>
        <dbReference type="ChEBI" id="CHEBI:18420"/>
    </ligand>
</feature>